<sequence length="363" mass="38473">MSLDASLTAPKRARVVEAGPSTSSCASCRKGGLRCDLIPDAAIAECLDLYQTHCEHRTLVGDFIGCDTSYYASEEWEVLARKALNAIKDHWVPPGSTPLPRAASVEQPAKPATTVSPTIGMNALEARMLSRSIDKLANHVEKLHEVYASGLPHLRTITARSCEIEIHASATYKMLKPIAEIVMERARVSANDVFAPVADDNLAAADAEVSAALKRTLAEAELGTPPAPPPVNKRARVSVVKKGAPGTPSLPAVGSSGLRAAASAFDLDEDEDAQPTPTPAARRSALALAATSTPTRGKRASSAAAMVSTPFSKMFNLARRGVVLGLEALDSLPERERAGYAQGADLFKALMEQEAQIIEDDEE</sequence>
<protein>
    <submittedName>
        <fullName evidence="1">Uncharacterized protein</fullName>
    </submittedName>
</protein>
<dbReference type="Proteomes" id="UP000226431">
    <property type="component" value="Unassembled WGS sequence"/>
</dbReference>
<dbReference type="AlphaFoldDB" id="A0A2C5YVC6"/>
<evidence type="ECO:0000313" key="2">
    <source>
        <dbReference type="Proteomes" id="UP000226431"/>
    </source>
</evidence>
<name>A0A2C5YVC6_9HYPO</name>
<organism evidence="1 2">
    <name type="scientific">Ophiocordyceps camponoti-rufipedis</name>
    <dbReference type="NCBI Taxonomy" id="2004952"/>
    <lineage>
        <taxon>Eukaryota</taxon>
        <taxon>Fungi</taxon>
        <taxon>Dikarya</taxon>
        <taxon>Ascomycota</taxon>
        <taxon>Pezizomycotina</taxon>
        <taxon>Sordariomycetes</taxon>
        <taxon>Hypocreomycetidae</taxon>
        <taxon>Hypocreales</taxon>
        <taxon>Ophiocordycipitaceae</taxon>
        <taxon>Ophiocordyceps</taxon>
    </lineage>
</organism>
<gene>
    <name evidence="1" type="ORF">CDD80_5130</name>
</gene>
<dbReference type="EMBL" id="NJES01000496">
    <property type="protein sequence ID" value="PHH71583.1"/>
    <property type="molecule type" value="Genomic_DNA"/>
</dbReference>
<comment type="caution">
    <text evidence="1">The sequence shown here is derived from an EMBL/GenBank/DDBJ whole genome shotgun (WGS) entry which is preliminary data.</text>
</comment>
<reference evidence="1 2" key="1">
    <citation type="submission" date="2017-06" db="EMBL/GenBank/DDBJ databases">
        <title>Ant-infecting Ophiocordyceps genomes reveal a high diversity of potential behavioral manipulation genes and a possible major role for enterotoxins.</title>
        <authorList>
            <person name="De Bekker C."/>
            <person name="Evans H.C."/>
            <person name="Brachmann A."/>
            <person name="Hughes D.P."/>
        </authorList>
    </citation>
    <scope>NUCLEOTIDE SEQUENCE [LARGE SCALE GENOMIC DNA]</scope>
    <source>
        <strain evidence="1 2">Map16</strain>
    </source>
</reference>
<evidence type="ECO:0000313" key="1">
    <source>
        <dbReference type="EMBL" id="PHH71583.1"/>
    </source>
</evidence>
<proteinExistence type="predicted"/>
<accession>A0A2C5YVC6</accession>
<keyword evidence="2" id="KW-1185">Reference proteome</keyword>